<dbReference type="RefSeq" id="WP_106383839.1">
    <property type="nucleotide sequence ID" value="NZ_PVSZ01000003.1"/>
</dbReference>
<proteinExistence type="predicted"/>
<dbReference type="Proteomes" id="UP000238573">
    <property type="component" value="Unassembled WGS sequence"/>
</dbReference>
<accession>A0A2T0G8J7</accession>
<keyword evidence="1" id="KW-0472">Membrane</keyword>
<feature type="transmembrane region" description="Helical" evidence="1">
    <location>
        <begin position="407"/>
        <end position="422"/>
    </location>
</feature>
<feature type="transmembrane region" description="Helical" evidence="1">
    <location>
        <begin position="356"/>
        <end position="378"/>
    </location>
</feature>
<comment type="caution">
    <text evidence="2">The sequence shown here is derived from an EMBL/GenBank/DDBJ whole genome shotgun (WGS) entry which is preliminary data.</text>
</comment>
<dbReference type="NCBIfam" id="TIGR04370">
    <property type="entry name" value="glyco_rpt_poly"/>
    <property type="match status" value="1"/>
</dbReference>
<reference evidence="2 3" key="1">
    <citation type="journal article" date="1993" name="J. Dent. Res.">
        <title>The isolation and characterization of milleri group streptococci from dental periapical abscesses.</title>
        <authorList>
            <person name="Fisher L.E."/>
            <person name="Russell R.R."/>
        </authorList>
    </citation>
    <scope>NUCLEOTIDE SEQUENCE [LARGE SCALE GENOMIC DNA]</scope>
    <source>
        <strain evidence="2 3">OUP21</strain>
    </source>
</reference>
<keyword evidence="1" id="KW-1133">Transmembrane helix</keyword>
<dbReference type="AlphaFoldDB" id="A0A2T0G8J7"/>
<dbReference type="EMBL" id="PVSZ01000003">
    <property type="protein sequence ID" value="PRT72372.1"/>
    <property type="molecule type" value="Genomic_DNA"/>
</dbReference>
<feature type="transmembrane region" description="Helical" evidence="1">
    <location>
        <begin position="236"/>
        <end position="257"/>
    </location>
</feature>
<sequence>MSLVQIGIAFCFIVALVAMRKERTVINPLSVFCFVWMAVLFFSTNTTRLDYPQNETIEWIIIGVVAYTLGYIFQRSLKIRFTFGNWTTLRDQVAIPRYKLLLFFASVCMLFFLRDLILVFLNGGSFNLRYIQQFLRSSDYTIVSNSIENAINLLFIQPIAFALPAICAVDIFYGEKNKRLITITVLMLLFKMMSTANRSGFLLLFIYILIVGLIFIRNSRSLSFKNNRLLKRYKYLLLAIVIIASLVFLITTISRGVDLSTNIYLNLAIPPRMFEIWSKTVQEVELHGYGETSLMGFLLPIKYIFNNILKIWDATNINAVYNMIELTDVQWVWPGPKITANAYVSMFWNLYTDFRYGGILVGSFLYGTISAQSFWNAIRTSNPKMLSVFCLILYSVLYSFVRFQFSDSRFVLAIIFISFFAYKKDYKL</sequence>
<protein>
    <submittedName>
        <fullName evidence="2">Oligosaccharide repeat unit polymerase</fullName>
    </submittedName>
</protein>
<feature type="transmembrane region" description="Helical" evidence="1">
    <location>
        <begin position="56"/>
        <end position="73"/>
    </location>
</feature>
<name>A0A2T0G8J7_STRAP</name>
<keyword evidence="1" id="KW-0812">Transmembrane</keyword>
<feature type="transmembrane region" description="Helical" evidence="1">
    <location>
        <begin position="200"/>
        <end position="216"/>
    </location>
</feature>
<evidence type="ECO:0000256" key="1">
    <source>
        <dbReference type="SAM" id="Phobius"/>
    </source>
</evidence>
<gene>
    <name evidence="2" type="ORF">C6A27_01365</name>
</gene>
<evidence type="ECO:0000313" key="3">
    <source>
        <dbReference type="Proteomes" id="UP000238573"/>
    </source>
</evidence>
<feature type="transmembrane region" description="Helical" evidence="1">
    <location>
        <begin position="385"/>
        <end position="401"/>
    </location>
</feature>
<evidence type="ECO:0000313" key="2">
    <source>
        <dbReference type="EMBL" id="PRT72372.1"/>
    </source>
</evidence>
<feature type="transmembrane region" description="Helical" evidence="1">
    <location>
        <begin position="100"/>
        <end position="121"/>
    </location>
</feature>
<feature type="transmembrane region" description="Helical" evidence="1">
    <location>
        <begin position="25"/>
        <end position="44"/>
    </location>
</feature>
<organism evidence="2 3">
    <name type="scientific">Streptococcus anginosus</name>
    <dbReference type="NCBI Taxonomy" id="1328"/>
    <lineage>
        <taxon>Bacteria</taxon>
        <taxon>Bacillati</taxon>
        <taxon>Bacillota</taxon>
        <taxon>Bacilli</taxon>
        <taxon>Lactobacillales</taxon>
        <taxon>Streptococcaceae</taxon>
        <taxon>Streptococcus</taxon>
        <taxon>Streptococcus anginosus group</taxon>
    </lineage>
</organism>